<gene>
    <name evidence="1" type="ORF">ACFO3F_10620</name>
</gene>
<comment type="caution">
    <text evidence="1">The sequence shown here is derived from an EMBL/GenBank/DDBJ whole genome shotgun (WGS) entry which is preliminary data.</text>
</comment>
<organism evidence="1 2">
    <name type="scientific">Georgenia faecalis</name>
    <dbReference type="NCBI Taxonomy" id="2483799"/>
    <lineage>
        <taxon>Bacteria</taxon>
        <taxon>Bacillati</taxon>
        <taxon>Actinomycetota</taxon>
        <taxon>Actinomycetes</taxon>
        <taxon>Micrococcales</taxon>
        <taxon>Bogoriellaceae</taxon>
        <taxon>Georgenia</taxon>
    </lineage>
</organism>
<keyword evidence="2" id="KW-1185">Reference proteome</keyword>
<sequence>MATDPRAALDRFIAALEAHYDAARGSSDPDSPAVDAAANAVEDAFFTYDDALYTRFHVAVPLEAYGEDDDDEDDDDLEELEIEELDELNDADH</sequence>
<accession>A0ABV9DBR9</accession>
<dbReference type="Proteomes" id="UP001595955">
    <property type="component" value="Unassembled WGS sequence"/>
</dbReference>
<name>A0ABV9DBR9_9MICO</name>
<evidence type="ECO:0000313" key="1">
    <source>
        <dbReference type="EMBL" id="MFC4555699.1"/>
    </source>
</evidence>
<protein>
    <submittedName>
        <fullName evidence="1">DNA primase</fullName>
    </submittedName>
</protein>
<proteinExistence type="predicted"/>
<evidence type="ECO:0000313" key="2">
    <source>
        <dbReference type="Proteomes" id="UP001595955"/>
    </source>
</evidence>
<reference evidence="2" key="1">
    <citation type="journal article" date="2019" name="Int. J. Syst. Evol. Microbiol.">
        <title>The Global Catalogue of Microorganisms (GCM) 10K type strain sequencing project: providing services to taxonomists for standard genome sequencing and annotation.</title>
        <authorList>
            <consortium name="The Broad Institute Genomics Platform"/>
            <consortium name="The Broad Institute Genome Sequencing Center for Infectious Disease"/>
            <person name="Wu L."/>
            <person name="Ma J."/>
        </authorList>
    </citation>
    <scope>NUCLEOTIDE SEQUENCE [LARGE SCALE GENOMIC DNA]</scope>
    <source>
        <strain evidence="2">JCM 3369</strain>
    </source>
</reference>
<dbReference type="RefSeq" id="WP_122824379.1">
    <property type="nucleotide sequence ID" value="NZ_CP033325.1"/>
</dbReference>
<dbReference type="EMBL" id="JBHSGF010000007">
    <property type="protein sequence ID" value="MFC4555699.1"/>
    <property type="molecule type" value="Genomic_DNA"/>
</dbReference>